<dbReference type="PANTHER" id="PTHR12992:SF24">
    <property type="entry name" value="PEROXISOMAL COENZYME A DIPHOSPHATASE NUDT7"/>
    <property type="match status" value="1"/>
</dbReference>
<reference evidence="8" key="1">
    <citation type="submission" date="2021-04" db="EMBL/GenBank/DDBJ databases">
        <authorList>
            <consortium name="Molecular Ecology Group"/>
        </authorList>
    </citation>
    <scope>NUCLEOTIDE SEQUENCE</scope>
</reference>
<evidence type="ECO:0000256" key="1">
    <source>
        <dbReference type="ARBA" id="ARBA00001936"/>
    </source>
</evidence>
<gene>
    <name evidence="8" type="ORF">CUNI_LOCUS10353</name>
</gene>
<dbReference type="OrthoDB" id="206213at2759"/>
<evidence type="ECO:0000313" key="8">
    <source>
        <dbReference type="EMBL" id="CAG5124795.1"/>
    </source>
</evidence>
<keyword evidence="6" id="KW-0464">Manganese</keyword>
<accession>A0A8S3ZA95</accession>
<comment type="cofactor">
    <cofactor evidence="2">
        <name>Mg(2+)</name>
        <dbReference type="ChEBI" id="CHEBI:18420"/>
    </cofactor>
</comment>
<evidence type="ECO:0000256" key="6">
    <source>
        <dbReference type="ARBA" id="ARBA00023211"/>
    </source>
</evidence>
<sequence>MAVTNMDEASLISNIVNRVAAYDIRNWGPYPETKEGFRRAAILLPIAVHHGEVVILLTKRSKDLRSHPSATVFPGGMRDHTDSSDIATALREAEEEIGLPQHCVQVLGVLTRGITLPNTVVYPVVGLIPNDFVPFVNPSEVEFAFYMPLKDFITEEKVSYHTHNIRGLSIVSRSITFSNGALTANIWGFTANYCTLLAKIIFGEDDCLPILDDTKDKHVGKGLYDDLIKYFDFVTTNWKMKSHL</sequence>
<evidence type="ECO:0000256" key="5">
    <source>
        <dbReference type="ARBA" id="ARBA00022842"/>
    </source>
</evidence>
<dbReference type="Proteomes" id="UP000678393">
    <property type="component" value="Unassembled WGS sequence"/>
</dbReference>
<protein>
    <recommendedName>
        <fullName evidence="7">Nudix hydrolase domain-containing protein</fullName>
    </recommendedName>
</protein>
<evidence type="ECO:0000313" key="9">
    <source>
        <dbReference type="Proteomes" id="UP000678393"/>
    </source>
</evidence>
<dbReference type="InterPro" id="IPR000086">
    <property type="entry name" value="NUDIX_hydrolase_dom"/>
</dbReference>
<dbReference type="Gene3D" id="3.90.79.10">
    <property type="entry name" value="Nucleoside Triphosphate Pyrophosphohydrolase"/>
    <property type="match status" value="1"/>
</dbReference>
<name>A0A8S3ZA95_9EUPU</name>
<dbReference type="GO" id="GO:0010945">
    <property type="term" value="F:coenzyme A diphosphatase activity"/>
    <property type="evidence" value="ECO:0007669"/>
    <property type="project" value="InterPro"/>
</dbReference>
<evidence type="ECO:0000256" key="3">
    <source>
        <dbReference type="ARBA" id="ARBA00022723"/>
    </source>
</evidence>
<organism evidence="8 9">
    <name type="scientific">Candidula unifasciata</name>
    <dbReference type="NCBI Taxonomy" id="100452"/>
    <lineage>
        <taxon>Eukaryota</taxon>
        <taxon>Metazoa</taxon>
        <taxon>Spiralia</taxon>
        <taxon>Lophotrochozoa</taxon>
        <taxon>Mollusca</taxon>
        <taxon>Gastropoda</taxon>
        <taxon>Heterobranchia</taxon>
        <taxon>Euthyneura</taxon>
        <taxon>Panpulmonata</taxon>
        <taxon>Eupulmonata</taxon>
        <taxon>Stylommatophora</taxon>
        <taxon>Helicina</taxon>
        <taxon>Helicoidea</taxon>
        <taxon>Geomitridae</taxon>
        <taxon>Candidula</taxon>
    </lineage>
</organism>
<feature type="domain" description="Nudix hydrolase" evidence="7">
    <location>
        <begin position="37"/>
        <end position="171"/>
    </location>
</feature>
<dbReference type="Pfam" id="PF00293">
    <property type="entry name" value="NUDIX"/>
    <property type="match status" value="1"/>
</dbReference>
<keyword evidence="4" id="KW-0378">Hydrolase</keyword>
<dbReference type="InterPro" id="IPR015797">
    <property type="entry name" value="NUDIX_hydrolase-like_dom_sf"/>
</dbReference>
<comment type="cofactor">
    <cofactor evidence="1">
        <name>Mn(2+)</name>
        <dbReference type="ChEBI" id="CHEBI:29035"/>
    </cofactor>
</comment>
<dbReference type="PROSITE" id="PS51462">
    <property type="entry name" value="NUDIX"/>
    <property type="match status" value="1"/>
</dbReference>
<evidence type="ECO:0000259" key="7">
    <source>
        <dbReference type="PROSITE" id="PS51462"/>
    </source>
</evidence>
<evidence type="ECO:0000256" key="4">
    <source>
        <dbReference type="ARBA" id="ARBA00022801"/>
    </source>
</evidence>
<dbReference type="AlphaFoldDB" id="A0A8S3ZA95"/>
<keyword evidence="3" id="KW-0479">Metal-binding</keyword>
<dbReference type="PANTHER" id="PTHR12992">
    <property type="entry name" value="NUDIX HYDROLASE"/>
    <property type="match status" value="1"/>
</dbReference>
<dbReference type="GO" id="GO:0015938">
    <property type="term" value="P:coenzyme A catabolic process"/>
    <property type="evidence" value="ECO:0007669"/>
    <property type="project" value="TreeGrafter"/>
</dbReference>
<dbReference type="InterPro" id="IPR045121">
    <property type="entry name" value="CoAse"/>
</dbReference>
<keyword evidence="5" id="KW-0460">Magnesium</keyword>
<keyword evidence="9" id="KW-1185">Reference proteome</keyword>
<evidence type="ECO:0000256" key="2">
    <source>
        <dbReference type="ARBA" id="ARBA00001946"/>
    </source>
</evidence>
<comment type="caution">
    <text evidence="8">The sequence shown here is derived from an EMBL/GenBank/DDBJ whole genome shotgun (WGS) entry which is preliminary data.</text>
</comment>
<dbReference type="GO" id="GO:0046872">
    <property type="term" value="F:metal ion binding"/>
    <property type="evidence" value="ECO:0007669"/>
    <property type="project" value="UniProtKB-KW"/>
</dbReference>
<dbReference type="EMBL" id="CAJHNH020001879">
    <property type="protein sequence ID" value="CAG5124795.1"/>
    <property type="molecule type" value="Genomic_DNA"/>
</dbReference>
<dbReference type="SUPFAM" id="SSF55811">
    <property type="entry name" value="Nudix"/>
    <property type="match status" value="1"/>
</dbReference>
<dbReference type="CDD" id="cd03426">
    <property type="entry name" value="NUDIX_CoAse_Nudt7"/>
    <property type="match status" value="1"/>
</dbReference>
<proteinExistence type="predicted"/>